<dbReference type="Gene3D" id="3.50.50.60">
    <property type="entry name" value="FAD/NAD(P)-binding domain"/>
    <property type="match status" value="2"/>
</dbReference>
<dbReference type="RefSeq" id="WP_152158694.1">
    <property type="nucleotide sequence ID" value="NZ_WEHX01000062.1"/>
</dbReference>
<keyword evidence="3 5" id="KW-0274">FAD</keyword>
<dbReference type="InterPro" id="IPR010960">
    <property type="entry name" value="Flavocytochrome_c"/>
</dbReference>
<comment type="cofactor">
    <cofactor evidence="5">
        <name>FMN</name>
        <dbReference type="ChEBI" id="CHEBI:58210"/>
    </cofactor>
    <text evidence="5">Binds 1 or 2 FMN covalently per subunit.</text>
</comment>
<protein>
    <recommendedName>
        <fullName evidence="5">Urocanate reductase</fullName>
        <ecNumber evidence="5">1.3.99.33</ecNumber>
    </recommendedName>
</protein>
<dbReference type="InterPro" id="IPR050315">
    <property type="entry name" value="FAD-oxidoreductase_2"/>
</dbReference>
<dbReference type="InterPro" id="IPR007329">
    <property type="entry name" value="FMN-bd"/>
</dbReference>
<keyword evidence="2 5" id="KW-0285">Flavoprotein</keyword>
<evidence type="ECO:0000256" key="1">
    <source>
        <dbReference type="ARBA" id="ARBA00008040"/>
    </source>
</evidence>
<dbReference type="PRINTS" id="PR00411">
    <property type="entry name" value="PNDRDTASEI"/>
</dbReference>
<dbReference type="Pfam" id="PF04205">
    <property type="entry name" value="FMN_bind"/>
    <property type="match status" value="1"/>
</dbReference>
<feature type="domain" description="FMN-binding" evidence="6">
    <location>
        <begin position="34"/>
        <end position="108"/>
    </location>
</feature>
<evidence type="ECO:0000259" key="6">
    <source>
        <dbReference type="SMART" id="SM00900"/>
    </source>
</evidence>
<comment type="cofactor">
    <cofactor evidence="5">
        <name>FAD</name>
        <dbReference type="ChEBI" id="CHEBI:57692"/>
    </cofactor>
    <text evidence="5">Binds 1 FAD per subunit.</text>
</comment>
<dbReference type="SUPFAM" id="SSF51905">
    <property type="entry name" value="FAD/NAD(P)-binding domain"/>
    <property type="match status" value="1"/>
</dbReference>
<evidence type="ECO:0000256" key="5">
    <source>
        <dbReference type="RuleBase" id="RU366062"/>
    </source>
</evidence>
<accession>A0A6I1EIX7</accession>
<dbReference type="SUPFAM" id="SSF56425">
    <property type="entry name" value="Succinate dehydrogenase/fumarate reductase flavoprotein, catalytic domain"/>
    <property type="match status" value="1"/>
</dbReference>
<dbReference type="EMBL" id="WEHX01000062">
    <property type="protein sequence ID" value="KAB7657049.1"/>
    <property type="molecule type" value="Genomic_DNA"/>
</dbReference>
<reference evidence="7 8" key="1">
    <citation type="submission" date="2019-10" db="EMBL/GenBank/DDBJ databases">
        <title>Genome diversity of Sutterella seckii.</title>
        <authorList>
            <person name="Chaplin A.V."/>
            <person name="Sokolova S.R."/>
            <person name="Mosin K.A."/>
            <person name="Ivanova E.L."/>
            <person name="Kochetkova T.O."/>
            <person name="Goltsov A.Y."/>
            <person name="Trofimov D.Y."/>
            <person name="Efimov B.A."/>
        </authorList>
    </citation>
    <scope>NUCLEOTIDE SEQUENCE [LARGE SCALE GENOMIC DNA]</scope>
    <source>
        <strain evidence="7 8">ASD393</strain>
    </source>
</reference>
<dbReference type="Proteomes" id="UP000430564">
    <property type="component" value="Unassembled WGS sequence"/>
</dbReference>
<proteinExistence type="inferred from homology"/>
<name>A0A6I1EIX7_9BURK</name>
<dbReference type="Gene3D" id="3.90.700.10">
    <property type="entry name" value="Succinate dehydrogenase/fumarate reductase flavoprotein, catalytic domain"/>
    <property type="match status" value="1"/>
</dbReference>
<evidence type="ECO:0000256" key="2">
    <source>
        <dbReference type="ARBA" id="ARBA00022630"/>
    </source>
</evidence>
<dbReference type="Pfam" id="PF00890">
    <property type="entry name" value="FAD_binding_2"/>
    <property type="match status" value="2"/>
</dbReference>
<comment type="catalytic activity">
    <reaction evidence="5">
        <text>dihydrourocanate + A = urocanate + AH2</text>
        <dbReference type="Rhea" id="RHEA:36059"/>
        <dbReference type="ChEBI" id="CHEBI:13193"/>
        <dbReference type="ChEBI" id="CHEBI:17499"/>
        <dbReference type="ChEBI" id="CHEBI:27247"/>
        <dbReference type="ChEBI" id="CHEBI:72991"/>
        <dbReference type="EC" id="1.3.99.33"/>
    </reaction>
</comment>
<keyword evidence="5" id="KW-0732">Signal</keyword>
<dbReference type="InterPro" id="IPR027477">
    <property type="entry name" value="Succ_DH/fumarate_Rdtase_cat_sf"/>
</dbReference>
<gene>
    <name evidence="7" type="ORF">GBM95_08445</name>
</gene>
<sequence length="635" mass="66829">MHTSRSLVLFSLTFLAAGVSQAMTAGTFAGSATGRNGEVAVEVDVSTNRIEAVRIVKSTETPGIGSLATDALPAAIVAAQSPNVDVVSGATITSDAIKAAVSKALEKAGADPKSMKAKAAHKDAAAASFPTKADVVIVGAGGAGLVAAATAVEQGARVIVLEKMAMIGGNTARSEGNMSAIDPEPEKLQPMTPALEAIVEKYLNAKVPTAEIQAIQDTVRKQYADYKASGRKEIFDTPELFALQTLIGGDCKADPKLVLVMARNATRAMLWLDDQSDMTWEHIARKYVDMGIGALYPRAQFPRAKDGVSPISTYDAYIKPLADKVKAAGSSILTNMQVVDIVRENGRVTGVIAQDKNGQKHKFTASKGVILAAGGYGANLAMVKKYNGISVTATSNQPGTTGEVIEEAVKDGAALEGMAWIQIHPHGNPKNGDLESNIAGRPQDTPYVNKLGLRFADETGRRDDISHGILAQPGKVAFSIYDQKTIDAKKVRPEHIERAITHGYAFRANSLPELAKAAGISAEGLEKTIAVYNEAAKLQSDSALSVPKAVIGWPVDKAPYYCVPITVTIHHTMGGLKIDEETRVLDQNGKPIPGLFAAGEITGGIHGGNRLGRNALTDLLVFGHIAGEEVMKAAK</sequence>
<dbReference type="InterPro" id="IPR003953">
    <property type="entry name" value="FAD-dep_OxRdtase_2_FAD-bd"/>
</dbReference>
<dbReference type="AlphaFoldDB" id="A0A6I1EIX7"/>
<dbReference type="EC" id="1.3.99.33" evidence="5"/>
<feature type="signal peptide" evidence="5">
    <location>
        <begin position="1"/>
        <end position="22"/>
    </location>
</feature>
<dbReference type="GO" id="GO:0010181">
    <property type="term" value="F:FMN binding"/>
    <property type="evidence" value="ECO:0007669"/>
    <property type="project" value="InterPro"/>
</dbReference>
<dbReference type="PANTHER" id="PTHR43400">
    <property type="entry name" value="FUMARATE REDUCTASE"/>
    <property type="match status" value="1"/>
</dbReference>
<organism evidence="7 8">
    <name type="scientific">Sutterella seckii</name>
    <dbReference type="NCBI Taxonomy" id="1944635"/>
    <lineage>
        <taxon>Bacteria</taxon>
        <taxon>Pseudomonadati</taxon>
        <taxon>Pseudomonadota</taxon>
        <taxon>Betaproteobacteria</taxon>
        <taxon>Burkholderiales</taxon>
        <taxon>Sutterellaceae</taxon>
        <taxon>Sutterella</taxon>
    </lineage>
</organism>
<dbReference type="InterPro" id="IPR036188">
    <property type="entry name" value="FAD/NAD-bd_sf"/>
</dbReference>
<evidence type="ECO:0000313" key="7">
    <source>
        <dbReference type="EMBL" id="KAB7657049.1"/>
    </source>
</evidence>
<evidence type="ECO:0000256" key="4">
    <source>
        <dbReference type="ARBA" id="ARBA00023002"/>
    </source>
</evidence>
<evidence type="ECO:0000256" key="3">
    <source>
        <dbReference type="ARBA" id="ARBA00022827"/>
    </source>
</evidence>
<comment type="caution">
    <text evidence="7">The sequence shown here is derived from an EMBL/GenBank/DDBJ whole genome shotgun (WGS) entry which is preliminary data.</text>
</comment>
<dbReference type="GO" id="GO:0016491">
    <property type="term" value="F:oxidoreductase activity"/>
    <property type="evidence" value="ECO:0007669"/>
    <property type="project" value="UniProtKB-KW"/>
</dbReference>
<dbReference type="SMART" id="SM00900">
    <property type="entry name" value="FMN_bind"/>
    <property type="match status" value="1"/>
</dbReference>
<dbReference type="PANTHER" id="PTHR43400:SF7">
    <property type="entry name" value="FAD-DEPENDENT OXIDOREDUCTASE 2 FAD BINDING DOMAIN-CONTAINING PROTEIN"/>
    <property type="match status" value="1"/>
</dbReference>
<feature type="chain" id="PRO_5026372122" description="Urocanate reductase" evidence="5">
    <location>
        <begin position="23"/>
        <end position="635"/>
    </location>
</feature>
<keyword evidence="4 5" id="KW-0560">Oxidoreductase</keyword>
<evidence type="ECO:0000313" key="8">
    <source>
        <dbReference type="Proteomes" id="UP000430564"/>
    </source>
</evidence>
<comment type="similarity">
    <text evidence="1 5">Belongs to the FAD-dependent oxidoreductase 2 family. FRD/SDH subfamily.</text>
</comment>
<dbReference type="NCBIfam" id="TIGR01813">
    <property type="entry name" value="flavo_cyto_c"/>
    <property type="match status" value="1"/>
</dbReference>
<dbReference type="OrthoDB" id="8523426at2"/>
<dbReference type="Gene3D" id="3.90.1010.20">
    <property type="match status" value="1"/>
</dbReference>
<dbReference type="GO" id="GO:0016020">
    <property type="term" value="C:membrane"/>
    <property type="evidence" value="ECO:0007669"/>
    <property type="project" value="InterPro"/>
</dbReference>